<sequence>MPAFAVGSTASVMNSQNTQPSNEREAKQILGKDDFLKLLVTQLKYQDPLAPMEDREFIVQLAQFSALEQMIAVAQGQEKMLKVLEEIQQTLREIKGALEYKPPAE</sequence>
<feature type="compositionally biased region" description="Polar residues" evidence="3">
    <location>
        <begin position="8"/>
        <end position="21"/>
    </location>
</feature>
<dbReference type="Proteomes" id="UP000196475">
    <property type="component" value="Unassembled WGS sequence"/>
</dbReference>
<evidence type="ECO:0008006" key="6">
    <source>
        <dbReference type="Google" id="ProtNLM"/>
    </source>
</evidence>
<keyword evidence="2" id="KW-1005">Bacterial flagellum biogenesis</keyword>
<comment type="caution">
    <text evidence="4">The sequence shown here is derived from an EMBL/GenBank/DDBJ whole genome shotgun (WGS) entry which is preliminary data.</text>
</comment>
<evidence type="ECO:0000313" key="5">
    <source>
        <dbReference type="Proteomes" id="UP000196475"/>
    </source>
</evidence>
<evidence type="ECO:0000313" key="4">
    <source>
        <dbReference type="EMBL" id="OUM88346.1"/>
    </source>
</evidence>
<feature type="region of interest" description="Disordered" evidence="3">
    <location>
        <begin position="1"/>
        <end position="23"/>
    </location>
</feature>
<dbReference type="InterPro" id="IPR005648">
    <property type="entry name" value="FlgD"/>
</dbReference>
<evidence type="ECO:0000256" key="1">
    <source>
        <dbReference type="ARBA" id="ARBA00010577"/>
    </source>
</evidence>
<dbReference type="EMBL" id="LZRT01000062">
    <property type="protein sequence ID" value="OUM88346.1"/>
    <property type="molecule type" value="Genomic_DNA"/>
</dbReference>
<gene>
    <name evidence="4" type="ORF">BAA01_08215</name>
</gene>
<comment type="similarity">
    <text evidence="1">Belongs to the FlgD family.</text>
</comment>
<protein>
    <recommendedName>
        <fullName evidence="6">Flagellar hook capping protein</fullName>
    </recommendedName>
</protein>
<reference evidence="5" key="1">
    <citation type="submission" date="2016-06" db="EMBL/GenBank/DDBJ databases">
        <authorList>
            <person name="Nascimento L."/>
            <person name="Pereira R.V."/>
            <person name="Martins L.F."/>
            <person name="Quaggio R.B."/>
            <person name="Silva A.M."/>
            <person name="Setubal J.C."/>
        </authorList>
    </citation>
    <scope>NUCLEOTIDE SEQUENCE [LARGE SCALE GENOMIC DNA]</scope>
</reference>
<dbReference type="GO" id="GO:0044781">
    <property type="term" value="P:bacterial-type flagellum organization"/>
    <property type="evidence" value="ECO:0007669"/>
    <property type="project" value="UniProtKB-KW"/>
</dbReference>
<proteinExistence type="inferred from homology"/>
<evidence type="ECO:0000256" key="3">
    <source>
        <dbReference type="SAM" id="MobiDB-lite"/>
    </source>
</evidence>
<accession>A0A1Y3PQE6</accession>
<dbReference type="Pfam" id="PF03963">
    <property type="entry name" value="FlgD"/>
    <property type="match status" value="1"/>
</dbReference>
<organism evidence="4 5">
    <name type="scientific">Bacillus thermozeamaize</name>
    <dbReference type="NCBI Taxonomy" id="230954"/>
    <lineage>
        <taxon>Bacteria</taxon>
        <taxon>Bacillati</taxon>
        <taxon>Bacillota</taxon>
        <taxon>Bacilli</taxon>
        <taxon>Bacillales</taxon>
        <taxon>Bacillaceae</taxon>
        <taxon>Bacillus</taxon>
    </lineage>
</organism>
<name>A0A1Y3PQE6_9BACI</name>
<dbReference type="AlphaFoldDB" id="A0A1Y3PQE6"/>
<evidence type="ECO:0000256" key="2">
    <source>
        <dbReference type="ARBA" id="ARBA00022795"/>
    </source>
</evidence>